<proteinExistence type="predicted"/>
<dbReference type="InterPro" id="IPR046335">
    <property type="entry name" value="LacI/GalR-like_sensor"/>
</dbReference>
<accession>A0A918TTA3</accession>
<evidence type="ECO:0000256" key="2">
    <source>
        <dbReference type="ARBA" id="ARBA00023125"/>
    </source>
</evidence>
<keyword evidence="3" id="KW-0804">Transcription</keyword>
<protein>
    <submittedName>
        <fullName evidence="5">LacI family transcriptional regulator</fullName>
    </submittedName>
</protein>
<dbReference type="InterPro" id="IPR028082">
    <property type="entry name" value="Peripla_BP_I"/>
</dbReference>
<reference evidence="5" key="1">
    <citation type="journal article" date="2014" name="Int. J. Syst. Evol. Microbiol.">
        <title>Complete genome sequence of Corynebacterium casei LMG S-19264T (=DSM 44701T), isolated from a smear-ripened cheese.</title>
        <authorList>
            <consortium name="US DOE Joint Genome Institute (JGI-PGF)"/>
            <person name="Walter F."/>
            <person name="Albersmeier A."/>
            <person name="Kalinowski J."/>
            <person name="Ruckert C."/>
        </authorList>
    </citation>
    <scope>NUCLEOTIDE SEQUENCE</scope>
    <source>
        <strain evidence="5">KCTC 12988</strain>
    </source>
</reference>
<dbReference type="PANTHER" id="PTHR30146">
    <property type="entry name" value="LACI-RELATED TRANSCRIPTIONAL REPRESSOR"/>
    <property type="match status" value="1"/>
</dbReference>
<evidence type="ECO:0000256" key="1">
    <source>
        <dbReference type="ARBA" id="ARBA00023015"/>
    </source>
</evidence>
<sequence>MTRAKVFQVAAEIGYTHMETRVPSSKKKAKRKTNFSVLICSDTEEYFRGGYQSPGEQILAGVSEFAQTHDIRVDVNLIPPEVTSLDDPAFQKIEGLMKRQASGVLLIYPFPATVIDELALRFPLVSLVDQLEHSSIDCVDVDHYNGISTAVDHLLEAGHRRIGFYTKEYPVAASWSFRRYSAFVEKMARLKIEVPPQDVIGMFPRATMELEESLEEVAKRTRDGVTAWICVADHQAYDVVAGLQARGFSVPEDVSVTGFDGIEGPGQNLALTTIQIPFREIGNTGAERLAARLRRRFHGKQHVYISGQLKSGKTVAPPREG</sequence>
<gene>
    <name evidence="5" type="ORF">GCM10007100_29270</name>
</gene>
<dbReference type="GO" id="GO:0000976">
    <property type="term" value="F:transcription cis-regulatory region binding"/>
    <property type="evidence" value="ECO:0007669"/>
    <property type="project" value="TreeGrafter"/>
</dbReference>
<evidence type="ECO:0000256" key="3">
    <source>
        <dbReference type="ARBA" id="ARBA00023163"/>
    </source>
</evidence>
<dbReference type="SUPFAM" id="SSF53822">
    <property type="entry name" value="Periplasmic binding protein-like I"/>
    <property type="match status" value="1"/>
</dbReference>
<dbReference type="Pfam" id="PF13377">
    <property type="entry name" value="Peripla_BP_3"/>
    <property type="match status" value="1"/>
</dbReference>
<keyword evidence="1" id="KW-0805">Transcription regulation</keyword>
<keyword evidence="6" id="KW-1185">Reference proteome</keyword>
<evidence type="ECO:0000313" key="5">
    <source>
        <dbReference type="EMBL" id="GHC60158.1"/>
    </source>
</evidence>
<dbReference type="EMBL" id="BMXI01000013">
    <property type="protein sequence ID" value="GHC60158.1"/>
    <property type="molecule type" value="Genomic_DNA"/>
</dbReference>
<keyword evidence="2" id="KW-0238">DNA-binding</keyword>
<evidence type="ECO:0000259" key="4">
    <source>
        <dbReference type="Pfam" id="PF13377"/>
    </source>
</evidence>
<dbReference type="AlphaFoldDB" id="A0A918TTA3"/>
<dbReference type="CDD" id="cd06267">
    <property type="entry name" value="PBP1_LacI_sugar_binding-like"/>
    <property type="match status" value="1"/>
</dbReference>
<comment type="caution">
    <text evidence="5">The sequence shown here is derived from an EMBL/GenBank/DDBJ whole genome shotgun (WGS) entry which is preliminary data.</text>
</comment>
<dbReference type="GO" id="GO:0003700">
    <property type="term" value="F:DNA-binding transcription factor activity"/>
    <property type="evidence" value="ECO:0007669"/>
    <property type="project" value="TreeGrafter"/>
</dbReference>
<dbReference type="Proteomes" id="UP000644507">
    <property type="component" value="Unassembled WGS sequence"/>
</dbReference>
<organism evidence="5 6">
    <name type="scientific">Roseibacillus persicicus</name>
    <dbReference type="NCBI Taxonomy" id="454148"/>
    <lineage>
        <taxon>Bacteria</taxon>
        <taxon>Pseudomonadati</taxon>
        <taxon>Verrucomicrobiota</taxon>
        <taxon>Verrucomicrobiia</taxon>
        <taxon>Verrucomicrobiales</taxon>
        <taxon>Verrucomicrobiaceae</taxon>
        <taxon>Roseibacillus</taxon>
    </lineage>
</organism>
<reference evidence="5" key="2">
    <citation type="submission" date="2020-09" db="EMBL/GenBank/DDBJ databases">
        <authorList>
            <person name="Sun Q."/>
            <person name="Kim S."/>
        </authorList>
    </citation>
    <scope>NUCLEOTIDE SEQUENCE</scope>
    <source>
        <strain evidence="5">KCTC 12988</strain>
    </source>
</reference>
<dbReference type="PANTHER" id="PTHR30146:SF109">
    <property type="entry name" value="HTH-TYPE TRANSCRIPTIONAL REGULATOR GALS"/>
    <property type="match status" value="1"/>
</dbReference>
<feature type="domain" description="Transcriptional regulator LacI/GalR-like sensor" evidence="4">
    <location>
        <begin position="151"/>
        <end position="314"/>
    </location>
</feature>
<evidence type="ECO:0000313" key="6">
    <source>
        <dbReference type="Proteomes" id="UP000644507"/>
    </source>
</evidence>
<name>A0A918TTA3_9BACT</name>
<dbReference type="Gene3D" id="3.40.50.2300">
    <property type="match status" value="2"/>
</dbReference>